<dbReference type="CDD" id="cd04145">
    <property type="entry name" value="M_R_Ras_like"/>
    <property type="match status" value="1"/>
</dbReference>
<dbReference type="FunFam" id="3.20.90.10:FF:000001">
    <property type="entry name" value="Tubby-like protein"/>
    <property type="match status" value="1"/>
</dbReference>
<evidence type="ECO:0000256" key="15">
    <source>
        <dbReference type="ARBA" id="ARBA00022927"/>
    </source>
</evidence>
<dbReference type="GO" id="GO:0006891">
    <property type="term" value="P:intra-Golgi vesicle-mediated transport"/>
    <property type="evidence" value="ECO:0007669"/>
    <property type="project" value="TreeGrafter"/>
</dbReference>
<dbReference type="SUPFAM" id="SSF48371">
    <property type="entry name" value="ARM repeat"/>
    <property type="match status" value="1"/>
</dbReference>
<dbReference type="PRINTS" id="PR01574">
    <property type="entry name" value="TUBBYPROTEIN"/>
</dbReference>
<evidence type="ECO:0000313" key="30">
    <source>
        <dbReference type="Proteomes" id="UP000438429"/>
    </source>
</evidence>
<evidence type="ECO:0000256" key="10">
    <source>
        <dbReference type="ARBA" id="ARBA00022490"/>
    </source>
</evidence>
<evidence type="ECO:0000313" key="29">
    <source>
        <dbReference type="EMBL" id="KAF0043164.1"/>
    </source>
</evidence>
<keyword evidence="12" id="KW-0677">Repeat</keyword>
<sequence>MTAAENVCYTLINVPSDSEPPSEISLKADLEKGEIKAKTEALKKVIIMILNGEKLPGLLMTIIRFVLPLQDHTIKKLLLVFWEIVPKTTPDGKLLQEMILVCDAYRKDLQHPNEFIRGSTLRFLCKLKESELLEPLMPAIRACLEHRHSYVRRNAVLAIYTIYRNFEHLIPDAPELIHDFLVNEKDASCKRNAFMMLIHADQERALDYLSTCIDQVHTFGDILQLVIVELIYKVCHANPSERARFIRCIYNLLQSSSPAVKYEAAGTLVTLSSAPTAIKAAAQCYIDLIIKESDNNVKLIVLDRLIELKEHPTHERVLQDLVMDILRVLSTPDLEVRKKTLQLALDLVSSRNVEELVIVLKKEVIKTNNVTEHEDTDKYRQLLVRTLHSCSVRFPDMAANVIPVLMEFLSDTNEAAAADVLEFVREAIQRFDTLRPLIIEKMLEVFHAIKTVKIYRGALWILGEYCSTKDDIQSVMTEVRRSLGEIPIVENEIKKETGEVKPEDEVSAAPAQKLVTEMGTYVTQSALSSSRPSKKEEDRPPLRGFLMDGDFYVAASLATTLTKVALRYVAIVQDKKKQNSFVAESMLIMVTVLHLGKSSLPKKPITDDDVDRISLCLKVLSECSPLMNDIFNKECRKSLSHMLTVRLEEEKLSQKKESEKRNVTVQADDPISFMQLTAKNETSSKEDQFQLSLLAAMGNTQRKEAADPLASKLNKVTQLTGFSDPVYAEAYVHVNQYDIVLDVLVVNQTSDTLQNCTLELATLGDLKLVEKPSPLTLAPHDFANIKANVKVASTENGIIFGNIVYDVSGAASDRNCVVLSDIHIDIMDYIQPASCTDAEFRQMWAEFEWENKVTVNTNITDLNEYLQHILRSTNMKCLTPEKALSGFCGFMAANLYARSIFGEDALANVSIEKPIHLGPDAPVNGHIRIRAKSQSYFVTDYDPTIEDSYTKQCVIDERAARLDILDTAGQEEFGAMREQYMRTGEGFLLVFSVTDRGSFEEIYKFQRQILRVKDRDEFPMILVGNKADLEPQRQVTQEEGQQLARQLKVTYMEASAKIRMNVDQAFHELVRVIRYGKCTAHQHLRVFVRDPYTAQSLSKRVPLSVKRNKHGCSLQQHGDDAPAHRRLGQMSANHSYGNWQVMNIMFVVKDCGNFSVRRVFIQTWSALFVYVSDREWEVNIFQCGPLVIKPESVMQKYSTLDDEGTNLRQQKLDRQRALLEQKQKKKRQEPLMVQSNVDGRSRARRTKQSEEQAPLVESYLSSNSSTIYHVQEADQEEVKVIADTQPPRSAKKGKASASSTPQTGSDKKERKGKHKAIDGLASQLDDGHVQILTVGHSTADESDGEPVMSCTQSQSKQDLRVTMLKKGISSSMNFDEEEDDEDEISSSSSQLNSNTRPGSATSKKSCKEVASAPTPPVSEPAIDVDDLEEFSLRPAPQGVRVKCRITRDKKGMDRGMYPTYYLHLEREDGKKVFLLAGRKRKKSKTSNYLISIDPTDLSRGGESFIGKLRSNLMGTKFTVYDSGLNPMKSTTSLEASNLRQELAAICYETNVLGFKGPRKMSVIIPGMNMDHERVSIRPRNDHESLLARWQNKNTESVIELHNKTPVWNDDTQSYVLNFHGRVTQASVKNFQIIHDNDPDYIVMQFGRVAEDVFTMDYNYPMCALQAFAIALSSFDSKLACE</sequence>
<dbReference type="SMART" id="SM00176">
    <property type="entry name" value="RAN"/>
    <property type="match status" value="1"/>
</dbReference>
<dbReference type="GO" id="GO:0006888">
    <property type="term" value="P:endoplasmic reticulum to Golgi vesicle-mediated transport"/>
    <property type="evidence" value="ECO:0007669"/>
    <property type="project" value="TreeGrafter"/>
</dbReference>
<dbReference type="InterPro" id="IPR000007">
    <property type="entry name" value="Tubby_C"/>
</dbReference>
<evidence type="ECO:0000256" key="5">
    <source>
        <dbReference type="ARBA" id="ARBA00007129"/>
    </source>
</evidence>
<dbReference type="InterPro" id="IPR016024">
    <property type="entry name" value="ARM-type_fold"/>
</dbReference>
<feature type="domain" description="Coatomer beta subunit appendage platform" evidence="27">
    <location>
        <begin position="813"/>
        <end position="935"/>
    </location>
</feature>
<evidence type="ECO:0000259" key="25">
    <source>
        <dbReference type="Pfam" id="PF01602"/>
    </source>
</evidence>
<dbReference type="PANTHER" id="PTHR10635">
    <property type="entry name" value="COATOMER SUBUNIT BETA"/>
    <property type="match status" value="1"/>
</dbReference>
<dbReference type="Gene3D" id="1.25.10.10">
    <property type="entry name" value="Leucine-rich Repeat Variant"/>
    <property type="match status" value="1"/>
</dbReference>
<feature type="compositionally biased region" description="Acidic residues" evidence="23">
    <location>
        <begin position="1374"/>
        <end position="1384"/>
    </location>
</feature>
<evidence type="ECO:0000256" key="9">
    <source>
        <dbReference type="ARBA" id="ARBA00022481"/>
    </source>
</evidence>
<dbReference type="NCBIfam" id="TIGR00231">
    <property type="entry name" value="small_GTP"/>
    <property type="match status" value="1"/>
</dbReference>
<dbReference type="InterPro" id="IPR005398">
    <property type="entry name" value="Tubby_N"/>
</dbReference>
<dbReference type="GO" id="GO:0005198">
    <property type="term" value="F:structural molecule activity"/>
    <property type="evidence" value="ECO:0007669"/>
    <property type="project" value="InterPro"/>
</dbReference>
<dbReference type="InterPro" id="IPR027417">
    <property type="entry name" value="P-loop_NTPase"/>
</dbReference>
<dbReference type="PROSITE" id="PS01201">
    <property type="entry name" value="TUB_2"/>
    <property type="match status" value="1"/>
</dbReference>
<keyword evidence="21" id="KW-0968">Cytoplasmic vesicle</keyword>
<comment type="similarity">
    <text evidence="6">Belongs to the small GTPase superfamily. Ras family.</text>
</comment>
<evidence type="ECO:0000256" key="6">
    <source>
        <dbReference type="ARBA" id="ARBA00008344"/>
    </source>
</evidence>
<organism evidence="29 30">
    <name type="scientific">Scophthalmus maximus</name>
    <name type="common">Turbot</name>
    <name type="synonym">Psetta maxima</name>
    <dbReference type="NCBI Taxonomy" id="52904"/>
    <lineage>
        <taxon>Eukaryota</taxon>
        <taxon>Metazoa</taxon>
        <taxon>Chordata</taxon>
        <taxon>Craniata</taxon>
        <taxon>Vertebrata</taxon>
        <taxon>Euteleostomi</taxon>
        <taxon>Actinopterygii</taxon>
        <taxon>Neopterygii</taxon>
        <taxon>Teleostei</taxon>
        <taxon>Neoteleostei</taxon>
        <taxon>Acanthomorphata</taxon>
        <taxon>Carangaria</taxon>
        <taxon>Pleuronectiformes</taxon>
        <taxon>Pleuronectoidei</taxon>
        <taxon>Scophthalmidae</taxon>
        <taxon>Scophthalmus</taxon>
    </lineage>
</organism>
<dbReference type="GO" id="GO:0006886">
    <property type="term" value="P:intracellular protein transport"/>
    <property type="evidence" value="ECO:0007669"/>
    <property type="project" value="InterPro"/>
</dbReference>
<keyword evidence="11" id="KW-0964">Secreted</keyword>
<evidence type="ECO:0000256" key="22">
    <source>
        <dbReference type="RuleBase" id="RU361125"/>
    </source>
</evidence>
<dbReference type="Gene3D" id="3.20.90.10">
    <property type="entry name" value="Tubby Protein, Chain A"/>
    <property type="match status" value="1"/>
</dbReference>
<evidence type="ECO:0000256" key="2">
    <source>
        <dbReference type="ARBA" id="ARBA00004255"/>
    </source>
</evidence>
<evidence type="ECO:0000256" key="16">
    <source>
        <dbReference type="ARBA" id="ARBA00023034"/>
    </source>
</evidence>
<evidence type="ECO:0000256" key="7">
    <source>
        <dbReference type="ARBA" id="ARBA00022448"/>
    </source>
</evidence>
<comment type="subcellular location">
    <subcellularLocation>
        <location evidence="1">Cell membrane</location>
        <topology evidence="1">Lipid-anchor</topology>
    </subcellularLocation>
    <subcellularLocation>
        <location evidence="3">Cytoplasmic vesicle</location>
        <location evidence="3">COPI-coated vesicle membrane</location>
        <topology evidence="3">Peripheral membrane protein</topology>
        <orientation evidence="3">Cytoplasmic side</orientation>
    </subcellularLocation>
    <subcellularLocation>
        <location evidence="2">Golgi apparatus membrane</location>
        <topology evidence="2">Peripheral membrane protein</topology>
        <orientation evidence="2">Cytoplasmic side</orientation>
    </subcellularLocation>
    <subcellularLocation>
        <location evidence="4">Secreted</location>
    </subcellularLocation>
</comment>
<dbReference type="PANTHER" id="PTHR10635:SF0">
    <property type="entry name" value="COATOMER SUBUNIT BETA"/>
    <property type="match status" value="1"/>
</dbReference>
<evidence type="ECO:0000256" key="19">
    <source>
        <dbReference type="ARBA" id="ARBA00023288"/>
    </source>
</evidence>
<evidence type="ECO:0000259" key="26">
    <source>
        <dbReference type="Pfam" id="PF07718"/>
    </source>
</evidence>
<dbReference type="InterPro" id="IPR002553">
    <property type="entry name" value="Clathrin/coatomer_adapt-like_N"/>
</dbReference>
<dbReference type="Pfam" id="PF14806">
    <property type="entry name" value="Coatomer_b_Cpla"/>
    <property type="match status" value="1"/>
</dbReference>
<protein>
    <recommendedName>
        <fullName evidence="22">Tubby-like protein</fullName>
    </recommendedName>
</protein>
<dbReference type="InterPro" id="IPR025659">
    <property type="entry name" value="Tubby-like_C"/>
</dbReference>
<dbReference type="InterPro" id="IPR001806">
    <property type="entry name" value="Small_GTPase"/>
</dbReference>
<keyword evidence="8" id="KW-1003">Cell membrane</keyword>
<feature type="domain" description="Tubby N-terminal" evidence="28">
    <location>
        <begin position="1214"/>
        <end position="1415"/>
    </location>
</feature>
<evidence type="ECO:0000256" key="8">
    <source>
        <dbReference type="ARBA" id="ARBA00022475"/>
    </source>
</evidence>
<dbReference type="PROSITE" id="PS51420">
    <property type="entry name" value="RHO"/>
    <property type="match status" value="1"/>
</dbReference>
<dbReference type="GO" id="GO:0005886">
    <property type="term" value="C:plasma membrane"/>
    <property type="evidence" value="ECO:0007669"/>
    <property type="project" value="UniProtKB-SubCell"/>
</dbReference>
<dbReference type="SMART" id="SM00174">
    <property type="entry name" value="RHO"/>
    <property type="match status" value="1"/>
</dbReference>
<evidence type="ECO:0000256" key="3">
    <source>
        <dbReference type="ARBA" id="ARBA00004347"/>
    </source>
</evidence>
<feature type="region of interest" description="Disordered" evidence="23">
    <location>
        <begin position="1370"/>
        <end position="1421"/>
    </location>
</feature>
<keyword evidence="18" id="KW-0472">Membrane</keyword>
<evidence type="ECO:0000256" key="4">
    <source>
        <dbReference type="ARBA" id="ARBA00004613"/>
    </source>
</evidence>
<feature type="region of interest" description="Disordered" evidence="23">
    <location>
        <begin position="1337"/>
        <end position="1358"/>
    </location>
</feature>
<feature type="domain" description="Clathrin/coatomer adaptor adaptin-like N-terminal" evidence="25">
    <location>
        <begin position="23"/>
        <end position="526"/>
    </location>
</feature>
<dbReference type="InterPro" id="IPR018066">
    <property type="entry name" value="Tubby_C_CS"/>
</dbReference>
<dbReference type="GO" id="GO:0003924">
    <property type="term" value="F:GTPase activity"/>
    <property type="evidence" value="ECO:0007669"/>
    <property type="project" value="InterPro"/>
</dbReference>
<proteinExistence type="inferred from homology"/>
<feature type="compositionally biased region" description="Polar residues" evidence="23">
    <location>
        <begin position="1390"/>
        <end position="1403"/>
    </location>
</feature>
<dbReference type="InterPro" id="IPR016460">
    <property type="entry name" value="COPB1"/>
</dbReference>
<dbReference type="Pfam" id="PF16322">
    <property type="entry name" value="Tub_N"/>
    <property type="match status" value="1"/>
</dbReference>
<accession>A0A6A4TIX8</accession>
<comment type="caution">
    <text evidence="29">The sequence shown here is derived from an EMBL/GenBank/DDBJ whole genome shotgun (WGS) entry which is preliminary data.</text>
</comment>
<dbReference type="GO" id="GO:0005525">
    <property type="term" value="F:GTP binding"/>
    <property type="evidence" value="ECO:0007669"/>
    <property type="project" value="UniProtKB-KW"/>
</dbReference>
<dbReference type="SMART" id="SM00175">
    <property type="entry name" value="RAB"/>
    <property type="match status" value="1"/>
</dbReference>
<feature type="domain" description="Tubby C-terminal" evidence="24">
    <location>
        <begin position="1433"/>
        <end position="1676"/>
    </location>
</feature>
<evidence type="ECO:0000259" key="28">
    <source>
        <dbReference type="Pfam" id="PF16322"/>
    </source>
</evidence>
<dbReference type="SUPFAM" id="SSF52540">
    <property type="entry name" value="P-loop containing nucleoside triphosphate hydrolases"/>
    <property type="match status" value="1"/>
</dbReference>
<keyword evidence="13" id="KW-0547">Nucleotide-binding</keyword>
<keyword evidence="14" id="KW-0931">ER-Golgi transport</keyword>
<evidence type="ECO:0000256" key="20">
    <source>
        <dbReference type="ARBA" id="ARBA00023289"/>
    </source>
</evidence>
<dbReference type="PROSITE" id="PS51421">
    <property type="entry name" value="RAS"/>
    <property type="match status" value="1"/>
</dbReference>
<evidence type="ECO:0000256" key="13">
    <source>
        <dbReference type="ARBA" id="ARBA00022741"/>
    </source>
</evidence>
<gene>
    <name evidence="29" type="ORF">F2P81_004501</name>
</gene>
<keyword evidence="15" id="KW-0653">Protein transport</keyword>
<keyword evidence="7" id="KW-0813">Transport</keyword>
<evidence type="ECO:0000256" key="12">
    <source>
        <dbReference type="ARBA" id="ARBA00022737"/>
    </source>
</evidence>
<dbReference type="Pfam" id="PF07718">
    <property type="entry name" value="Coatamer_beta_C"/>
    <property type="match status" value="1"/>
</dbReference>
<keyword evidence="9" id="KW-0488">Methylation</keyword>
<keyword evidence="16" id="KW-0333">Golgi apparatus</keyword>
<evidence type="ECO:0000256" key="17">
    <source>
        <dbReference type="ARBA" id="ARBA00023134"/>
    </source>
</evidence>
<keyword evidence="19" id="KW-0449">Lipoprotein</keyword>
<dbReference type="GO" id="GO:0000139">
    <property type="term" value="C:Golgi membrane"/>
    <property type="evidence" value="ECO:0007669"/>
    <property type="project" value="UniProtKB-SubCell"/>
</dbReference>
<dbReference type="Pfam" id="PF01167">
    <property type="entry name" value="Tub"/>
    <property type="match status" value="1"/>
</dbReference>
<feature type="region of interest" description="Disordered" evidence="23">
    <location>
        <begin position="1284"/>
        <end position="1315"/>
    </location>
</feature>
<dbReference type="SMART" id="SM00173">
    <property type="entry name" value="RAS"/>
    <property type="match status" value="1"/>
</dbReference>
<evidence type="ECO:0000256" key="1">
    <source>
        <dbReference type="ARBA" id="ARBA00004193"/>
    </source>
</evidence>
<dbReference type="PROSITE" id="PS01200">
    <property type="entry name" value="TUB_1"/>
    <property type="match status" value="1"/>
</dbReference>
<dbReference type="GO" id="GO:0030126">
    <property type="term" value="C:COPI vesicle coat"/>
    <property type="evidence" value="ECO:0007669"/>
    <property type="project" value="InterPro"/>
</dbReference>
<keyword evidence="20" id="KW-0636">Prenylation</keyword>
<dbReference type="Pfam" id="PF01602">
    <property type="entry name" value="Adaptin_N"/>
    <property type="match status" value="1"/>
</dbReference>
<evidence type="ECO:0000256" key="11">
    <source>
        <dbReference type="ARBA" id="ARBA00022525"/>
    </source>
</evidence>
<evidence type="ECO:0000259" key="24">
    <source>
        <dbReference type="Pfam" id="PF01167"/>
    </source>
</evidence>
<keyword evidence="10" id="KW-0963">Cytoplasm</keyword>
<dbReference type="Gene3D" id="3.40.50.300">
    <property type="entry name" value="P-loop containing nucleotide triphosphate hydrolases"/>
    <property type="match status" value="1"/>
</dbReference>
<dbReference type="GO" id="GO:0005576">
    <property type="term" value="C:extracellular region"/>
    <property type="evidence" value="ECO:0007669"/>
    <property type="project" value="UniProtKB-SubCell"/>
</dbReference>
<dbReference type="Proteomes" id="UP000438429">
    <property type="component" value="Unassembled WGS sequence"/>
</dbReference>
<feature type="region of interest" description="Disordered" evidence="23">
    <location>
        <begin position="1221"/>
        <end position="1258"/>
    </location>
</feature>
<dbReference type="InterPro" id="IPR011989">
    <property type="entry name" value="ARM-like"/>
</dbReference>
<dbReference type="InterPro" id="IPR005225">
    <property type="entry name" value="Small_GTP-bd"/>
</dbReference>
<name>A0A6A4TIX8_SCOMX</name>
<dbReference type="InterPro" id="IPR011710">
    <property type="entry name" value="Coatomer_bsu_C"/>
</dbReference>
<feature type="domain" description="Coatomer beta subunit C-terminal" evidence="26">
    <location>
        <begin position="667"/>
        <end position="806"/>
    </location>
</feature>
<dbReference type="InterPro" id="IPR029446">
    <property type="entry name" value="COPB1_appendage_platform_dom"/>
</dbReference>
<evidence type="ECO:0000256" key="23">
    <source>
        <dbReference type="SAM" id="MobiDB-lite"/>
    </source>
</evidence>
<dbReference type="EMBL" id="VEVO01000004">
    <property type="protein sequence ID" value="KAF0043164.1"/>
    <property type="molecule type" value="Genomic_DNA"/>
</dbReference>
<dbReference type="SUPFAM" id="SSF54518">
    <property type="entry name" value="Tubby C-terminal domain-like"/>
    <property type="match status" value="1"/>
</dbReference>
<dbReference type="FunFam" id="3.40.50.300:FF:000080">
    <property type="entry name" value="Ras-like GTPase Ras1"/>
    <property type="match status" value="1"/>
</dbReference>
<evidence type="ECO:0000259" key="27">
    <source>
        <dbReference type="Pfam" id="PF14806"/>
    </source>
</evidence>
<keyword evidence="17" id="KW-0342">GTP-binding</keyword>
<evidence type="ECO:0000256" key="18">
    <source>
        <dbReference type="ARBA" id="ARBA00023136"/>
    </source>
</evidence>
<evidence type="ECO:0000256" key="14">
    <source>
        <dbReference type="ARBA" id="ARBA00022892"/>
    </source>
</evidence>
<dbReference type="PRINTS" id="PR01573">
    <property type="entry name" value="SUPERTUBBY"/>
</dbReference>
<comment type="similarity">
    <text evidence="5 22">Belongs to the TUB family.</text>
</comment>
<evidence type="ECO:0000256" key="21">
    <source>
        <dbReference type="ARBA" id="ARBA00023329"/>
    </source>
</evidence>
<dbReference type="PROSITE" id="PS51419">
    <property type="entry name" value="RAB"/>
    <property type="match status" value="1"/>
</dbReference>
<reference evidence="29 30" key="1">
    <citation type="submission" date="2019-06" db="EMBL/GenBank/DDBJ databases">
        <title>Draft genomes of female and male turbot (Scophthalmus maximus).</title>
        <authorList>
            <person name="Xu H."/>
            <person name="Xu X.-W."/>
            <person name="Shao C."/>
            <person name="Chen S."/>
        </authorList>
    </citation>
    <scope>NUCLEOTIDE SEQUENCE [LARGE SCALE GENOMIC DNA]</scope>
    <source>
        <strain evidence="29">Ysfricsl-2016a</strain>
        <tissue evidence="29">Blood</tissue>
    </source>
</reference>